<evidence type="ECO:0000313" key="3">
    <source>
        <dbReference type="Proteomes" id="UP000198914"/>
    </source>
</evidence>
<feature type="chain" id="PRO_5011604326" description="Chitin binding Peritrophin-A domain-containing protein" evidence="1">
    <location>
        <begin position="22"/>
        <end position="55"/>
    </location>
</feature>
<reference evidence="3" key="1">
    <citation type="submission" date="2016-10" db="EMBL/GenBank/DDBJ databases">
        <authorList>
            <person name="Varghese N."/>
            <person name="Submissions S."/>
        </authorList>
    </citation>
    <scope>NUCLEOTIDE SEQUENCE [LARGE SCALE GENOMIC DNA]</scope>
    <source>
        <strain evidence="3">DSM 100420</strain>
    </source>
</reference>
<evidence type="ECO:0000313" key="2">
    <source>
        <dbReference type="EMBL" id="SDZ12504.1"/>
    </source>
</evidence>
<dbReference type="RefSeq" id="WP_170831398.1">
    <property type="nucleotide sequence ID" value="NZ_FNPX01000006.1"/>
</dbReference>
<dbReference type="Proteomes" id="UP000198914">
    <property type="component" value="Unassembled WGS sequence"/>
</dbReference>
<keyword evidence="3" id="KW-1185">Reference proteome</keyword>
<evidence type="ECO:0008006" key="4">
    <source>
        <dbReference type="Google" id="ProtNLM"/>
    </source>
</evidence>
<dbReference type="AlphaFoldDB" id="A0A1H3QFZ3"/>
<accession>A0A1H3QFZ3</accession>
<proteinExistence type="predicted"/>
<name>A0A1H3QFZ3_9RHOB</name>
<evidence type="ECO:0000256" key="1">
    <source>
        <dbReference type="SAM" id="SignalP"/>
    </source>
</evidence>
<sequence length="55" mass="5608">MKVNKLILAAVMVAAPGLAQAYECGGMKTEKITQSCAPGTSFDAETNSCVAVISS</sequence>
<organism evidence="2 3">
    <name type="scientific">Jannaschia faecimaris</name>
    <dbReference type="NCBI Taxonomy" id="1244108"/>
    <lineage>
        <taxon>Bacteria</taxon>
        <taxon>Pseudomonadati</taxon>
        <taxon>Pseudomonadota</taxon>
        <taxon>Alphaproteobacteria</taxon>
        <taxon>Rhodobacterales</taxon>
        <taxon>Roseobacteraceae</taxon>
        <taxon>Jannaschia</taxon>
    </lineage>
</organism>
<feature type="signal peptide" evidence="1">
    <location>
        <begin position="1"/>
        <end position="21"/>
    </location>
</feature>
<dbReference type="EMBL" id="FNPX01000006">
    <property type="protein sequence ID" value="SDZ12504.1"/>
    <property type="molecule type" value="Genomic_DNA"/>
</dbReference>
<keyword evidence="1" id="KW-0732">Signal</keyword>
<gene>
    <name evidence="2" type="ORF">SAMN05444004_106126</name>
</gene>
<protein>
    <recommendedName>
        <fullName evidence="4">Chitin binding Peritrophin-A domain-containing protein</fullName>
    </recommendedName>
</protein>